<keyword evidence="2" id="KW-0808">Transferase</keyword>
<evidence type="ECO:0000256" key="1">
    <source>
        <dbReference type="ARBA" id="ARBA00001946"/>
    </source>
</evidence>
<reference evidence="9 10" key="1">
    <citation type="journal article" date="2015" name="Nature">
        <title>rRNA introns, odd ribosomes, and small enigmatic genomes across a large radiation of phyla.</title>
        <authorList>
            <person name="Brown C.T."/>
            <person name="Hug L.A."/>
            <person name="Thomas B.C."/>
            <person name="Sharon I."/>
            <person name="Castelle C.J."/>
            <person name="Singh A."/>
            <person name="Wilkins M.J."/>
            <person name="Williams K.H."/>
            <person name="Banfield J.F."/>
        </authorList>
    </citation>
    <scope>NUCLEOTIDE SEQUENCE [LARGE SCALE GENOMIC DNA]</scope>
</reference>
<evidence type="ECO:0000313" key="9">
    <source>
        <dbReference type="EMBL" id="KKP65768.1"/>
    </source>
</evidence>
<dbReference type="GO" id="GO:0046872">
    <property type="term" value="F:metal ion binding"/>
    <property type="evidence" value="ECO:0007669"/>
    <property type="project" value="UniProtKB-KW"/>
</dbReference>
<evidence type="ECO:0000256" key="6">
    <source>
        <dbReference type="ARBA" id="ARBA00022840"/>
    </source>
</evidence>
<name>A0A0G0B8R6_9BACT</name>
<dbReference type="PANTHER" id="PTHR33571:SF14">
    <property type="entry name" value="PROTEIN ADENYLYLTRANSFERASE MJ0435-RELATED"/>
    <property type="match status" value="1"/>
</dbReference>
<protein>
    <submittedName>
        <fullName evidence="9">Polymerase beta domain protein region protein</fullName>
    </submittedName>
</protein>
<evidence type="ECO:0000256" key="2">
    <source>
        <dbReference type="ARBA" id="ARBA00022679"/>
    </source>
</evidence>
<dbReference type="InterPro" id="IPR043519">
    <property type="entry name" value="NT_sf"/>
</dbReference>
<keyword evidence="7" id="KW-0460">Magnesium</keyword>
<evidence type="ECO:0000256" key="3">
    <source>
        <dbReference type="ARBA" id="ARBA00022695"/>
    </source>
</evidence>
<evidence type="ECO:0000256" key="4">
    <source>
        <dbReference type="ARBA" id="ARBA00022723"/>
    </source>
</evidence>
<dbReference type="InterPro" id="IPR041633">
    <property type="entry name" value="Polbeta"/>
</dbReference>
<dbReference type="EMBL" id="LBPX01000044">
    <property type="protein sequence ID" value="KKP65768.1"/>
    <property type="molecule type" value="Genomic_DNA"/>
</dbReference>
<dbReference type="InterPro" id="IPR052038">
    <property type="entry name" value="Type-VII_TA_antitoxin"/>
</dbReference>
<dbReference type="PANTHER" id="PTHR33571">
    <property type="entry name" value="SSL8005 PROTEIN"/>
    <property type="match status" value="1"/>
</dbReference>
<comment type="caution">
    <text evidence="9">The sequence shown here is derived from an EMBL/GenBank/DDBJ whole genome shotgun (WGS) entry which is preliminary data.</text>
</comment>
<keyword evidence="4" id="KW-0479">Metal-binding</keyword>
<feature type="domain" description="Polymerase beta nucleotidyltransferase" evidence="8">
    <location>
        <begin position="6"/>
        <end position="93"/>
    </location>
</feature>
<accession>A0A0G0B8R6</accession>
<dbReference type="Pfam" id="PF18765">
    <property type="entry name" value="Polbeta"/>
    <property type="match status" value="1"/>
</dbReference>
<dbReference type="GO" id="GO:0016779">
    <property type="term" value="F:nucleotidyltransferase activity"/>
    <property type="evidence" value="ECO:0007669"/>
    <property type="project" value="UniProtKB-KW"/>
</dbReference>
<gene>
    <name evidence="9" type="ORF">UR63_C0044G0009</name>
</gene>
<dbReference type="Proteomes" id="UP000034127">
    <property type="component" value="Unassembled WGS sequence"/>
</dbReference>
<evidence type="ECO:0000256" key="7">
    <source>
        <dbReference type="ARBA" id="ARBA00022842"/>
    </source>
</evidence>
<dbReference type="CDD" id="cd05403">
    <property type="entry name" value="NT_KNTase_like"/>
    <property type="match status" value="1"/>
</dbReference>
<dbReference type="Gene3D" id="3.30.460.10">
    <property type="entry name" value="Beta Polymerase, domain 2"/>
    <property type="match status" value="1"/>
</dbReference>
<dbReference type="GO" id="GO:0005524">
    <property type="term" value="F:ATP binding"/>
    <property type="evidence" value="ECO:0007669"/>
    <property type="project" value="UniProtKB-KW"/>
</dbReference>
<keyword evidence="6" id="KW-0067">ATP-binding</keyword>
<comment type="cofactor">
    <cofactor evidence="1">
        <name>Mg(2+)</name>
        <dbReference type="ChEBI" id="CHEBI:18420"/>
    </cofactor>
</comment>
<evidence type="ECO:0000313" key="10">
    <source>
        <dbReference type="Proteomes" id="UP000034127"/>
    </source>
</evidence>
<proteinExistence type="predicted"/>
<organism evidence="9 10">
    <name type="scientific">Candidatus Roizmanbacteria bacterium GW2011_GWC2_35_12</name>
    <dbReference type="NCBI Taxonomy" id="1618485"/>
    <lineage>
        <taxon>Bacteria</taxon>
        <taxon>Candidatus Roizmaniibacteriota</taxon>
    </lineage>
</organism>
<evidence type="ECO:0000256" key="5">
    <source>
        <dbReference type="ARBA" id="ARBA00022741"/>
    </source>
</evidence>
<dbReference type="SUPFAM" id="SSF81301">
    <property type="entry name" value="Nucleotidyltransferase"/>
    <property type="match status" value="1"/>
</dbReference>
<sequence length="94" mass="10983">MKQDLNNIIEILQSYQVKKAAFFGSYARGDYNNQSDVDILIELPKGMTLFGLVDLKIDLEKKLNKDVDLVTYRSIHPLLRERILNEQKVIYETH</sequence>
<keyword evidence="3" id="KW-0548">Nucleotidyltransferase</keyword>
<dbReference type="AlphaFoldDB" id="A0A0G0B8R6"/>
<evidence type="ECO:0000259" key="8">
    <source>
        <dbReference type="Pfam" id="PF18765"/>
    </source>
</evidence>
<keyword evidence="5" id="KW-0547">Nucleotide-binding</keyword>